<name>A0ABR1USI0_9PEZI</name>
<accession>A0ABR1USI0</accession>
<dbReference type="Proteomes" id="UP001480595">
    <property type="component" value="Unassembled WGS sequence"/>
</dbReference>
<dbReference type="GeneID" id="92092722"/>
<evidence type="ECO:0000313" key="2">
    <source>
        <dbReference type="Proteomes" id="UP001480595"/>
    </source>
</evidence>
<gene>
    <name evidence="1" type="ORF">PG994_008250</name>
</gene>
<sequence>MPATLSYTEEQGGDSQRLLCLPAAAPWSLIVFSVGSKEPEKAVGWAFTVYVDKKKAEEASDRLGTWALYRQ</sequence>
<dbReference type="EMBL" id="JAQQWL010000008">
    <property type="protein sequence ID" value="KAK8061884.1"/>
    <property type="molecule type" value="Genomic_DNA"/>
</dbReference>
<protein>
    <submittedName>
        <fullName evidence="1">Uncharacterized protein</fullName>
    </submittedName>
</protein>
<comment type="caution">
    <text evidence="1">The sequence shown here is derived from an EMBL/GenBank/DDBJ whole genome shotgun (WGS) entry which is preliminary data.</text>
</comment>
<evidence type="ECO:0000313" key="1">
    <source>
        <dbReference type="EMBL" id="KAK8061884.1"/>
    </source>
</evidence>
<reference evidence="1 2" key="1">
    <citation type="submission" date="2023-01" db="EMBL/GenBank/DDBJ databases">
        <title>Analysis of 21 Apiospora genomes using comparative genomics revels a genus with tremendous synthesis potential of carbohydrate active enzymes and secondary metabolites.</title>
        <authorList>
            <person name="Sorensen T."/>
        </authorList>
    </citation>
    <scope>NUCLEOTIDE SEQUENCE [LARGE SCALE GENOMIC DNA]</scope>
    <source>
        <strain evidence="1 2">CBS 135458</strain>
    </source>
</reference>
<dbReference type="RefSeq" id="XP_066715146.1">
    <property type="nucleotide sequence ID" value="XM_066859659.1"/>
</dbReference>
<organism evidence="1 2">
    <name type="scientific">Apiospora phragmitis</name>
    <dbReference type="NCBI Taxonomy" id="2905665"/>
    <lineage>
        <taxon>Eukaryota</taxon>
        <taxon>Fungi</taxon>
        <taxon>Dikarya</taxon>
        <taxon>Ascomycota</taxon>
        <taxon>Pezizomycotina</taxon>
        <taxon>Sordariomycetes</taxon>
        <taxon>Xylariomycetidae</taxon>
        <taxon>Amphisphaeriales</taxon>
        <taxon>Apiosporaceae</taxon>
        <taxon>Apiospora</taxon>
    </lineage>
</organism>
<proteinExistence type="predicted"/>
<keyword evidence="2" id="KW-1185">Reference proteome</keyword>